<reference evidence="2" key="1">
    <citation type="journal article" date="2022" name="Int. J. Syst. Evol. Microbiol.">
        <title>Granulimonas faecalis gen. nov., sp. nov., and Leptogranulimonas caecicola gen. nov., sp. nov., novel lactate-producing Atopobiaceae bacteria isolated from mouse intestines, and an emended description of the family Atopobiaceae.</title>
        <authorList>
            <person name="Morinaga K."/>
            <person name="Kusada H."/>
            <person name="Sakamoto S."/>
            <person name="Murakami T."/>
            <person name="Toyoda A."/>
            <person name="Mori H."/>
            <person name="Meng X.Y."/>
            <person name="Takashino M."/>
            <person name="Murotomi K."/>
            <person name="Tamaki H."/>
        </authorList>
    </citation>
    <scope>NUCLEOTIDE SEQUENCE</scope>
    <source>
        <strain evidence="2">OPF53</strain>
    </source>
</reference>
<accession>A0AAV5B867</accession>
<sequence length="160" mass="16948">MPIAATETSSNSVALYGGFLSLLMAGQLCGNVVYEFLGKRQFAPNRLCFLATGFSLFAYLCFGWVSWWPLRCAMLFLTGLGNSVQDVCLLTSLQTPSCPSGSTRTIALRESLGSIAVLLSSAAVAAMIKLISIPLIVTLSFAVATLASVAAWSRLNGPRS</sequence>
<proteinExistence type="predicted"/>
<dbReference type="InterPro" id="IPR036259">
    <property type="entry name" value="MFS_trans_sf"/>
</dbReference>
<protein>
    <recommendedName>
        <fullName evidence="4">MFS transporter</fullName>
    </recommendedName>
</protein>
<keyword evidence="1" id="KW-1133">Transmembrane helix</keyword>
<evidence type="ECO:0000256" key="1">
    <source>
        <dbReference type="SAM" id="Phobius"/>
    </source>
</evidence>
<dbReference type="EMBL" id="BQKC01000001">
    <property type="protein sequence ID" value="GJM55995.1"/>
    <property type="molecule type" value="Genomic_DNA"/>
</dbReference>
<evidence type="ECO:0000313" key="2">
    <source>
        <dbReference type="EMBL" id="GJM55995.1"/>
    </source>
</evidence>
<evidence type="ECO:0000313" key="3">
    <source>
        <dbReference type="Proteomes" id="UP001055025"/>
    </source>
</evidence>
<dbReference type="AlphaFoldDB" id="A0AAV5B867"/>
<feature type="transmembrane region" description="Helical" evidence="1">
    <location>
        <begin position="135"/>
        <end position="155"/>
    </location>
</feature>
<keyword evidence="3" id="KW-1185">Reference proteome</keyword>
<keyword evidence="1" id="KW-0812">Transmembrane</keyword>
<evidence type="ECO:0008006" key="4">
    <source>
        <dbReference type="Google" id="ProtNLM"/>
    </source>
</evidence>
<dbReference type="SUPFAM" id="SSF103473">
    <property type="entry name" value="MFS general substrate transporter"/>
    <property type="match status" value="1"/>
</dbReference>
<keyword evidence="1" id="KW-0472">Membrane</keyword>
<organism evidence="2 3">
    <name type="scientific">Granulimonas faecalis</name>
    <dbReference type="NCBI Taxonomy" id="2894155"/>
    <lineage>
        <taxon>Bacteria</taxon>
        <taxon>Bacillati</taxon>
        <taxon>Actinomycetota</taxon>
        <taxon>Coriobacteriia</taxon>
        <taxon>Coriobacteriales</taxon>
        <taxon>Kribbibacteriaceae</taxon>
        <taxon>Granulimonas</taxon>
    </lineage>
</organism>
<gene>
    <name evidence="2" type="ORF">ATOP_16500</name>
</gene>
<feature type="transmembrane region" description="Helical" evidence="1">
    <location>
        <begin position="46"/>
        <end position="67"/>
    </location>
</feature>
<name>A0AAV5B867_9ACTN</name>
<comment type="caution">
    <text evidence="2">The sequence shown here is derived from an EMBL/GenBank/DDBJ whole genome shotgun (WGS) entry which is preliminary data.</text>
</comment>
<feature type="transmembrane region" description="Helical" evidence="1">
    <location>
        <begin position="13"/>
        <end position="34"/>
    </location>
</feature>
<dbReference type="Proteomes" id="UP001055025">
    <property type="component" value="Unassembled WGS sequence"/>
</dbReference>